<comment type="caution">
    <text evidence="2">The sequence shown here is derived from an EMBL/GenBank/DDBJ whole genome shotgun (WGS) entry which is preliminary data.</text>
</comment>
<feature type="compositionally biased region" description="Gly residues" evidence="1">
    <location>
        <begin position="154"/>
        <end position="163"/>
    </location>
</feature>
<evidence type="ECO:0000313" key="3">
    <source>
        <dbReference type="Proteomes" id="UP000324853"/>
    </source>
</evidence>
<dbReference type="OrthoDB" id="8238748at2"/>
<reference evidence="2 3" key="1">
    <citation type="submission" date="2019-08" db="EMBL/GenBank/DDBJ databases">
        <title>Bradyrhizobium hipponensis sp. nov., a rhizobium isolated from a Lupinus angustifolius root nodule in Tunisia.</title>
        <authorList>
            <person name="Off K."/>
            <person name="Rejili M."/>
            <person name="Mars M."/>
            <person name="Brachmann A."/>
            <person name="Marin M."/>
        </authorList>
    </citation>
    <scope>NUCLEOTIDE SEQUENCE [LARGE SCALE GENOMIC DNA]</scope>
    <source>
        <strain evidence="2 3">CTAW11</strain>
    </source>
</reference>
<feature type="region of interest" description="Disordered" evidence="1">
    <location>
        <begin position="145"/>
        <end position="179"/>
    </location>
</feature>
<protein>
    <submittedName>
        <fullName evidence="2">Uncharacterized protein</fullName>
    </submittedName>
</protein>
<organism evidence="2 3">
    <name type="scientific">Bradyrhizobium cytisi</name>
    <dbReference type="NCBI Taxonomy" id="515489"/>
    <lineage>
        <taxon>Bacteria</taxon>
        <taxon>Pseudomonadati</taxon>
        <taxon>Pseudomonadota</taxon>
        <taxon>Alphaproteobacteria</taxon>
        <taxon>Hyphomicrobiales</taxon>
        <taxon>Nitrobacteraceae</taxon>
        <taxon>Bradyrhizobium</taxon>
    </lineage>
</organism>
<accession>A0A5S4X2Y5</accession>
<name>A0A5S4X2Y5_9BRAD</name>
<keyword evidence="3" id="KW-1185">Reference proteome</keyword>
<dbReference type="AlphaFoldDB" id="A0A5S4X2Y5"/>
<gene>
    <name evidence="2" type="ORF">FXB38_04830</name>
</gene>
<dbReference type="Proteomes" id="UP000324853">
    <property type="component" value="Unassembled WGS sequence"/>
</dbReference>
<dbReference type="EMBL" id="VSSR01000008">
    <property type="protein sequence ID" value="TYL87446.1"/>
    <property type="molecule type" value="Genomic_DNA"/>
</dbReference>
<dbReference type="RefSeq" id="WP_148749623.1">
    <property type="nucleotide sequence ID" value="NZ_VSSR01000008.1"/>
</dbReference>
<sequence length="179" mass="18842">MVDLQRVEIVFGNVLKIMEVAEEPIARGQQLLTVSFDEFTITAEGSHVMYNLPIDHTVKMQVSYVDSAGNPAKVDSVEWFTANAEIAAIEVDPSDGTICKVIPVALGRTQVSAKADADLGEGVRELLTVCDIMIVAGEAVAGSIQPVGEQEPISGGGEGSGGGDHADNTLPQGEQHGRQ</sequence>
<proteinExistence type="predicted"/>
<evidence type="ECO:0000313" key="2">
    <source>
        <dbReference type="EMBL" id="TYL87446.1"/>
    </source>
</evidence>
<evidence type="ECO:0000256" key="1">
    <source>
        <dbReference type="SAM" id="MobiDB-lite"/>
    </source>
</evidence>